<sequence>MANFPTDHEIDQVLDQILITVKLPVTYLPTNIKKVLLIQGLTTLDVLSTITNSDICEIETFFKEKLHQVLCNDTIKREYYVLFYAEPELFELGIGNKRKILKVASLCKKTCNRGI</sequence>
<evidence type="ECO:0000313" key="2">
    <source>
        <dbReference type="EMBL" id="KAB0796813.1"/>
    </source>
</evidence>
<gene>
    <name evidence="2" type="ORF">PPYR_10874</name>
</gene>
<protein>
    <submittedName>
        <fullName evidence="1">Uncharacterized protein</fullName>
    </submittedName>
</protein>
<organism evidence="1">
    <name type="scientific">Photinus pyralis</name>
    <name type="common">Common eastern firefly</name>
    <name type="synonym">Lampyris pyralis</name>
    <dbReference type="NCBI Taxonomy" id="7054"/>
    <lineage>
        <taxon>Eukaryota</taxon>
        <taxon>Metazoa</taxon>
        <taxon>Ecdysozoa</taxon>
        <taxon>Arthropoda</taxon>
        <taxon>Hexapoda</taxon>
        <taxon>Insecta</taxon>
        <taxon>Pterygota</taxon>
        <taxon>Neoptera</taxon>
        <taxon>Endopterygota</taxon>
        <taxon>Coleoptera</taxon>
        <taxon>Polyphaga</taxon>
        <taxon>Elateriformia</taxon>
        <taxon>Elateroidea</taxon>
        <taxon>Lampyridae</taxon>
        <taxon>Lampyrinae</taxon>
        <taxon>Photinus</taxon>
    </lineage>
</organism>
<dbReference type="EMBL" id="GEZM01007617">
    <property type="protein sequence ID" value="JAV95045.1"/>
    <property type="molecule type" value="Transcribed_RNA"/>
</dbReference>
<evidence type="ECO:0000313" key="1">
    <source>
        <dbReference type="EMBL" id="JAV95045.1"/>
    </source>
</evidence>
<proteinExistence type="predicted"/>
<dbReference type="InParanoid" id="A0A1Y1NEN2"/>
<reference evidence="1" key="1">
    <citation type="journal article" date="2016" name="Sci. Rep.">
        <title>Molecular characterization of firefly nuptial gifts: a multi-omics approach sheds light on postcopulatory sexual selection.</title>
        <authorList>
            <person name="Al-Wathiqui N."/>
            <person name="Fallon T.R."/>
            <person name="South A."/>
            <person name="Weng J.K."/>
            <person name="Lewis S.M."/>
        </authorList>
    </citation>
    <scope>NUCLEOTIDE SEQUENCE</scope>
</reference>
<accession>A0A1Y1NEN2</accession>
<dbReference type="EMBL" id="VVIM01000007">
    <property type="protein sequence ID" value="KAB0796813.1"/>
    <property type="molecule type" value="Genomic_DNA"/>
</dbReference>
<reference evidence="2" key="3">
    <citation type="submission" date="2019-08" db="EMBL/GenBank/DDBJ databases">
        <authorList>
            <consortium name="Photinus pyralis genome working group"/>
            <person name="Fallon T.R."/>
            <person name="Sander Lower S.E."/>
            <person name="Weng J.-K."/>
        </authorList>
    </citation>
    <scope>NUCLEOTIDE SEQUENCE</scope>
    <source>
        <strain evidence="2">1611_PpyrPB1</strain>
        <tissue evidence="2">Whole body</tissue>
    </source>
</reference>
<reference evidence="2 3" key="2">
    <citation type="journal article" date="2018" name="Elife">
        <title>Firefly genomes illuminate parallel origins of bioluminescence in beetles.</title>
        <authorList>
            <person name="Fallon T.R."/>
            <person name="Lower S.E."/>
            <person name="Chang C.H."/>
            <person name="Bessho-Uehara M."/>
            <person name="Martin G.J."/>
            <person name="Bewick A.J."/>
            <person name="Behringer M."/>
            <person name="Debat H.J."/>
            <person name="Wong I."/>
            <person name="Day J.C."/>
            <person name="Suvorov A."/>
            <person name="Silva C.J."/>
            <person name="Stanger-Hall K.F."/>
            <person name="Hall D.W."/>
            <person name="Schmitz R.J."/>
            <person name="Nelson D.R."/>
            <person name="Lewis S.M."/>
            <person name="Shigenobu S."/>
            <person name="Bybee S.M."/>
            <person name="Larracuente A.M."/>
            <person name="Oba Y."/>
            <person name="Weng J.K."/>
        </authorList>
    </citation>
    <scope>NUCLEOTIDE SEQUENCE [LARGE SCALE GENOMIC DNA]</scope>
    <source>
        <strain evidence="2">1611_PpyrPB1</strain>
        <tissue evidence="2">Whole body</tissue>
    </source>
</reference>
<dbReference type="AlphaFoldDB" id="A0A1Y1NEN2"/>
<keyword evidence="3" id="KW-1185">Reference proteome</keyword>
<name>A0A1Y1NEN2_PHOPY</name>
<dbReference type="Proteomes" id="UP000327044">
    <property type="component" value="Unassembled WGS sequence"/>
</dbReference>
<evidence type="ECO:0000313" key="3">
    <source>
        <dbReference type="Proteomes" id="UP000327044"/>
    </source>
</evidence>